<feature type="domain" description="ABC transmembrane type-1" evidence="8">
    <location>
        <begin position="22"/>
        <end position="210"/>
    </location>
</feature>
<dbReference type="CDD" id="cd06261">
    <property type="entry name" value="TM_PBP2"/>
    <property type="match status" value="1"/>
</dbReference>
<dbReference type="NCBIfam" id="TIGR01726">
    <property type="entry name" value="HEQRo_perm_3TM"/>
    <property type="match status" value="1"/>
</dbReference>
<dbReference type="AlphaFoldDB" id="A0A1J5QAC6"/>
<keyword evidence="6 7" id="KW-0472">Membrane</keyword>
<dbReference type="Pfam" id="PF00528">
    <property type="entry name" value="BPD_transp_1"/>
    <property type="match status" value="1"/>
</dbReference>
<comment type="caution">
    <text evidence="9">The sequence shown here is derived from an EMBL/GenBank/DDBJ whole genome shotgun (WGS) entry which is preliminary data.</text>
</comment>
<feature type="transmembrane region" description="Helical" evidence="7">
    <location>
        <begin position="28"/>
        <end position="46"/>
    </location>
</feature>
<protein>
    <submittedName>
        <fullName evidence="9">Inner membrane amino-acid ABC transporter permease protein YecS</fullName>
    </submittedName>
</protein>
<evidence type="ECO:0000256" key="5">
    <source>
        <dbReference type="ARBA" id="ARBA00022989"/>
    </source>
</evidence>
<name>A0A1J5QAC6_9ZZZZ</name>
<dbReference type="PANTHER" id="PTHR30614">
    <property type="entry name" value="MEMBRANE COMPONENT OF AMINO ACID ABC TRANSPORTER"/>
    <property type="match status" value="1"/>
</dbReference>
<evidence type="ECO:0000256" key="7">
    <source>
        <dbReference type="SAM" id="Phobius"/>
    </source>
</evidence>
<keyword evidence="3" id="KW-1003">Cell membrane</keyword>
<reference evidence="9" key="1">
    <citation type="submission" date="2016-10" db="EMBL/GenBank/DDBJ databases">
        <title>Sequence of Gallionella enrichment culture.</title>
        <authorList>
            <person name="Poehlein A."/>
            <person name="Muehling M."/>
            <person name="Daniel R."/>
        </authorList>
    </citation>
    <scope>NUCLEOTIDE SEQUENCE</scope>
</reference>
<dbReference type="InterPro" id="IPR000515">
    <property type="entry name" value="MetI-like"/>
</dbReference>
<evidence type="ECO:0000256" key="6">
    <source>
        <dbReference type="ARBA" id="ARBA00023136"/>
    </source>
</evidence>
<evidence type="ECO:0000256" key="4">
    <source>
        <dbReference type="ARBA" id="ARBA00022692"/>
    </source>
</evidence>
<feature type="transmembrane region" description="Helical" evidence="7">
    <location>
        <begin position="53"/>
        <end position="81"/>
    </location>
</feature>
<dbReference type="GO" id="GO:0006865">
    <property type="term" value="P:amino acid transport"/>
    <property type="evidence" value="ECO:0007669"/>
    <property type="project" value="TreeGrafter"/>
</dbReference>
<proteinExistence type="predicted"/>
<evidence type="ECO:0000313" key="9">
    <source>
        <dbReference type="EMBL" id="OIQ74451.1"/>
    </source>
</evidence>
<gene>
    <name evidence="9" type="primary">yecS_6</name>
    <name evidence="9" type="ORF">GALL_438960</name>
</gene>
<dbReference type="EMBL" id="MLJW01002505">
    <property type="protein sequence ID" value="OIQ74451.1"/>
    <property type="molecule type" value="Genomic_DNA"/>
</dbReference>
<dbReference type="SUPFAM" id="SSF161098">
    <property type="entry name" value="MetI-like"/>
    <property type="match status" value="1"/>
</dbReference>
<dbReference type="InterPro" id="IPR010065">
    <property type="entry name" value="AA_ABC_transptr_permease_3TM"/>
</dbReference>
<evidence type="ECO:0000259" key="8">
    <source>
        <dbReference type="PROSITE" id="PS50928"/>
    </source>
</evidence>
<dbReference type="GO" id="GO:0043190">
    <property type="term" value="C:ATP-binding cassette (ABC) transporter complex"/>
    <property type="evidence" value="ECO:0007669"/>
    <property type="project" value="InterPro"/>
</dbReference>
<dbReference type="InterPro" id="IPR043429">
    <property type="entry name" value="ArtM/GltK/GlnP/TcyL/YhdX-like"/>
</dbReference>
<organism evidence="9">
    <name type="scientific">mine drainage metagenome</name>
    <dbReference type="NCBI Taxonomy" id="410659"/>
    <lineage>
        <taxon>unclassified sequences</taxon>
        <taxon>metagenomes</taxon>
        <taxon>ecological metagenomes</taxon>
    </lineage>
</organism>
<evidence type="ECO:0000256" key="3">
    <source>
        <dbReference type="ARBA" id="ARBA00022475"/>
    </source>
</evidence>
<accession>A0A1J5QAC6</accession>
<keyword evidence="5 7" id="KW-1133">Transmembrane helix</keyword>
<evidence type="ECO:0000256" key="1">
    <source>
        <dbReference type="ARBA" id="ARBA00004651"/>
    </source>
</evidence>
<sequence length="216" mass="23291">MTMFFEQLYGIARYYPVVLKGIGMTLELSFIGIAAGTFFGFVLGIGRASSNRWLAFIVGAYTDIFRGTPVLVQVFVVFFILPEAGIELDSFSAGALALSNITACFISEIVASGIKAIPAGQIEAAASAGLTRLQQLRLIVLPQATRMIIPSLVGQFVLLVKDSSIVSAIGLLDLTRSGWIIVQSVPNGLLVFSVVGIGYFLICYPLLYLSRRLERA</sequence>
<comment type="subcellular location">
    <subcellularLocation>
        <location evidence="1">Cell membrane</location>
        <topology evidence="1">Multi-pass membrane protein</topology>
    </subcellularLocation>
</comment>
<keyword evidence="2" id="KW-0813">Transport</keyword>
<dbReference type="InterPro" id="IPR035906">
    <property type="entry name" value="MetI-like_sf"/>
</dbReference>
<evidence type="ECO:0000256" key="2">
    <source>
        <dbReference type="ARBA" id="ARBA00022448"/>
    </source>
</evidence>
<dbReference type="PANTHER" id="PTHR30614:SF34">
    <property type="entry name" value="BLR6398 PROTEIN"/>
    <property type="match status" value="1"/>
</dbReference>
<dbReference type="PROSITE" id="PS50928">
    <property type="entry name" value="ABC_TM1"/>
    <property type="match status" value="1"/>
</dbReference>
<dbReference type="GO" id="GO:0022857">
    <property type="term" value="F:transmembrane transporter activity"/>
    <property type="evidence" value="ECO:0007669"/>
    <property type="project" value="InterPro"/>
</dbReference>
<keyword evidence="4 7" id="KW-0812">Transmembrane</keyword>
<dbReference type="Gene3D" id="1.10.3720.10">
    <property type="entry name" value="MetI-like"/>
    <property type="match status" value="1"/>
</dbReference>
<feature type="transmembrane region" description="Helical" evidence="7">
    <location>
        <begin position="189"/>
        <end position="209"/>
    </location>
</feature>